<dbReference type="Pfam" id="PF05069">
    <property type="entry name" value="Phage_tail_S"/>
    <property type="match status" value="1"/>
</dbReference>
<evidence type="ECO:0000313" key="2">
    <source>
        <dbReference type="EMBL" id="QDT41063.1"/>
    </source>
</evidence>
<evidence type="ECO:0000313" key="3">
    <source>
        <dbReference type="Proteomes" id="UP000317171"/>
    </source>
</evidence>
<dbReference type="InterPro" id="IPR006522">
    <property type="entry name" value="Phage_virion_morphogenesis"/>
</dbReference>
<sequence>MLAEWSDILAGDLSQSFLNSETPDGEGWEPLKRRRPKGHNQGERPLIDIGALMQSVVSDGQGHIEIITADSMTFGTSVEYAGVHQFGRKDGTVPARPFIGIPDKTFNTAMQMLSEHVITVIDAI</sequence>
<dbReference type="EMBL" id="CP036269">
    <property type="protein sequence ID" value="QDT41063.1"/>
    <property type="molecule type" value="Genomic_DNA"/>
</dbReference>
<reference evidence="2 3" key="1">
    <citation type="submission" date="2019-02" db="EMBL/GenBank/DDBJ databases">
        <title>Deep-cultivation of Planctomycetes and their phenomic and genomic characterization uncovers novel biology.</title>
        <authorList>
            <person name="Wiegand S."/>
            <person name="Jogler M."/>
            <person name="Boedeker C."/>
            <person name="Pinto D."/>
            <person name="Vollmers J."/>
            <person name="Rivas-Marin E."/>
            <person name="Kohn T."/>
            <person name="Peeters S.H."/>
            <person name="Heuer A."/>
            <person name="Rast P."/>
            <person name="Oberbeckmann S."/>
            <person name="Bunk B."/>
            <person name="Jeske O."/>
            <person name="Meyerdierks A."/>
            <person name="Storesund J.E."/>
            <person name="Kallscheuer N."/>
            <person name="Luecker S."/>
            <person name="Lage O.M."/>
            <person name="Pohl T."/>
            <person name="Merkel B.J."/>
            <person name="Hornburger P."/>
            <person name="Mueller R.-W."/>
            <person name="Bruemmer F."/>
            <person name="Labrenz M."/>
            <person name="Spormann A.M."/>
            <person name="Op den Camp H."/>
            <person name="Overmann J."/>
            <person name="Amann R."/>
            <person name="Jetten M.S.M."/>
            <person name="Mascher T."/>
            <person name="Medema M.H."/>
            <person name="Devos D.P."/>
            <person name="Kaster A.-K."/>
            <person name="Ovreas L."/>
            <person name="Rohde M."/>
            <person name="Galperin M.Y."/>
            <person name="Jogler C."/>
        </authorList>
    </citation>
    <scope>NUCLEOTIDE SEQUENCE [LARGE SCALE GENOMIC DNA]</scope>
    <source>
        <strain evidence="2 3">Pan241w</strain>
    </source>
</reference>
<evidence type="ECO:0000256" key="1">
    <source>
        <dbReference type="SAM" id="MobiDB-lite"/>
    </source>
</evidence>
<name>A0A517RB87_9PLAN</name>
<dbReference type="Proteomes" id="UP000317171">
    <property type="component" value="Chromosome"/>
</dbReference>
<proteinExistence type="predicted"/>
<gene>
    <name evidence="2" type="ORF">Pan241w_11220</name>
</gene>
<protein>
    <submittedName>
        <fullName evidence="2">Phage virion morphogenesis family protein</fullName>
    </submittedName>
</protein>
<dbReference type="KEGG" id="gaz:Pan241w_11220"/>
<keyword evidence="3" id="KW-1185">Reference proteome</keyword>
<accession>A0A517RB87</accession>
<dbReference type="AlphaFoldDB" id="A0A517RB87"/>
<organism evidence="2 3">
    <name type="scientific">Gimesia alba</name>
    <dbReference type="NCBI Taxonomy" id="2527973"/>
    <lineage>
        <taxon>Bacteria</taxon>
        <taxon>Pseudomonadati</taxon>
        <taxon>Planctomycetota</taxon>
        <taxon>Planctomycetia</taxon>
        <taxon>Planctomycetales</taxon>
        <taxon>Planctomycetaceae</taxon>
        <taxon>Gimesia</taxon>
    </lineage>
</organism>
<feature type="region of interest" description="Disordered" evidence="1">
    <location>
        <begin position="16"/>
        <end position="44"/>
    </location>
</feature>